<sequence length="207" mass="21239">MFFSLGKGRSGPLLLIALGAAAAAFGLVGLPLVLAYATAMDPEQDAIAISLAGNLAGLARMVTYASVPLFSIAGFLSPIRKRQQGSLLLSCLGAALCLFALVLFGYAGAMYTIDSTSQVMGALLVIGALATGFVGGLTWSSGLSDGVEAYRSFCPCCEGVHRQTPKGMMGGTQSNGCDVDFTTWCCSGCGLSWTGELFDPGKPKGRA</sequence>
<proteinExistence type="predicted"/>
<keyword evidence="1" id="KW-0812">Transmembrane</keyword>
<evidence type="ECO:0000256" key="1">
    <source>
        <dbReference type="SAM" id="Phobius"/>
    </source>
</evidence>
<accession>A0A241XRW2</accession>
<reference evidence="3" key="1">
    <citation type="submission" date="2017-05" db="EMBL/GenBank/DDBJ databases">
        <authorList>
            <person name="Giani T."/>
            <person name="Arena F."/>
            <person name="Pollini S."/>
            <person name="Di Pilato V."/>
            <person name="D'Andrea M.M."/>
            <person name="Henrici De Angelis L."/>
            <person name="Bassetti M."/>
            <person name="Rossolini G.M."/>
        </authorList>
    </citation>
    <scope>NUCLEOTIDE SEQUENCE [LARGE SCALE GENOMIC DNA]</scope>
    <source>
        <strain evidence="3">S567_C10_BS</strain>
    </source>
</reference>
<feature type="transmembrane region" description="Helical" evidence="1">
    <location>
        <begin position="57"/>
        <end position="76"/>
    </location>
</feature>
<evidence type="ECO:0000313" key="2">
    <source>
        <dbReference type="EMBL" id="OTI63242.1"/>
    </source>
</evidence>
<protein>
    <recommendedName>
        <fullName evidence="4">Transmembrane protein</fullName>
    </recommendedName>
</protein>
<dbReference type="Proteomes" id="UP000194857">
    <property type="component" value="Unassembled WGS sequence"/>
</dbReference>
<feature type="transmembrane region" description="Helical" evidence="1">
    <location>
        <begin position="12"/>
        <end position="37"/>
    </location>
</feature>
<dbReference type="EMBL" id="NFFZ01000004">
    <property type="protein sequence ID" value="OTI63242.1"/>
    <property type="molecule type" value="Genomic_DNA"/>
</dbReference>
<dbReference type="RefSeq" id="WP_065327744.1">
    <property type="nucleotide sequence ID" value="NZ_NFFZ01000004.1"/>
</dbReference>
<comment type="caution">
    <text evidence="2">The sequence shown here is derived from an EMBL/GenBank/DDBJ whole genome shotgun (WGS) entry which is preliminary data.</text>
</comment>
<feature type="transmembrane region" description="Helical" evidence="1">
    <location>
        <begin position="88"/>
        <end position="113"/>
    </location>
</feature>
<feature type="transmembrane region" description="Helical" evidence="1">
    <location>
        <begin position="119"/>
        <end position="139"/>
    </location>
</feature>
<evidence type="ECO:0000313" key="3">
    <source>
        <dbReference type="Proteomes" id="UP000194857"/>
    </source>
</evidence>
<keyword evidence="1" id="KW-0472">Membrane</keyword>
<gene>
    <name evidence="2" type="ORF">CAZ10_10455</name>
</gene>
<organism evidence="2 3">
    <name type="scientific">Pseudomonas aeruginosa</name>
    <dbReference type="NCBI Taxonomy" id="287"/>
    <lineage>
        <taxon>Bacteria</taxon>
        <taxon>Pseudomonadati</taxon>
        <taxon>Pseudomonadota</taxon>
        <taxon>Gammaproteobacteria</taxon>
        <taxon>Pseudomonadales</taxon>
        <taxon>Pseudomonadaceae</taxon>
        <taxon>Pseudomonas</taxon>
    </lineage>
</organism>
<name>A0A241XRW2_PSEAI</name>
<keyword evidence="1" id="KW-1133">Transmembrane helix</keyword>
<dbReference type="AlphaFoldDB" id="A0A241XRW2"/>
<evidence type="ECO:0008006" key="4">
    <source>
        <dbReference type="Google" id="ProtNLM"/>
    </source>
</evidence>